<comment type="caution">
    <text evidence="2">The sequence shown here is derived from an EMBL/GenBank/DDBJ whole genome shotgun (WGS) entry which is preliminary data.</text>
</comment>
<feature type="region of interest" description="Disordered" evidence="1">
    <location>
        <begin position="41"/>
        <end position="60"/>
    </location>
</feature>
<proteinExistence type="predicted"/>
<evidence type="ECO:0000313" key="3">
    <source>
        <dbReference type="Proteomes" id="UP000245119"/>
    </source>
</evidence>
<evidence type="ECO:0000313" key="2">
    <source>
        <dbReference type="EMBL" id="PVD21433.1"/>
    </source>
</evidence>
<keyword evidence="3" id="KW-1185">Reference proteome</keyword>
<name>A0A2T7NJT8_POMCA</name>
<sequence length="84" mass="8769">MSRARGTTDIADVLPSSAVAAHPAARSGVISIHRATSLSSRAQGLAFTTDKTRGASGEREKGRNMWLLSHGEHPNTALTSGTKV</sequence>
<feature type="compositionally biased region" description="Basic and acidic residues" evidence="1">
    <location>
        <begin position="50"/>
        <end position="60"/>
    </location>
</feature>
<organism evidence="2 3">
    <name type="scientific">Pomacea canaliculata</name>
    <name type="common">Golden apple snail</name>
    <dbReference type="NCBI Taxonomy" id="400727"/>
    <lineage>
        <taxon>Eukaryota</taxon>
        <taxon>Metazoa</taxon>
        <taxon>Spiralia</taxon>
        <taxon>Lophotrochozoa</taxon>
        <taxon>Mollusca</taxon>
        <taxon>Gastropoda</taxon>
        <taxon>Caenogastropoda</taxon>
        <taxon>Architaenioglossa</taxon>
        <taxon>Ampullarioidea</taxon>
        <taxon>Ampullariidae</taxon>
        <taxon>Pomacea</taxon>
    </lineage>
</organism>
<gene>
    <name evidence="2" type="ORF">C0Q70_19606</name>
</gene>
<dbReference type="Proteomes" id="UP000245119">
    <property type="component" value="Linkage Group LG12"/>
</dbReference>
<protein>
    <submittedName>
        <fullName evidence="2">Uncharacterized protein</fullName>
    </submittedName>
</protein>
<evidence type="ECO:0000256" key="1">
    <source>
        <dbReference type="SAM" id="MobiDB-lite"/>
    </source>
</evidence>
<dbReference type="EMBL" id="PZQS01000012">
    <property type="protein sequence ID" value="PVD21433.1"/>
    <property type="molecule type" value="Genomic_DNA"/>
</dbReference>
<reference evidence="2 3" key="1">
    <citation type="submission" date="2018-04" db="EMBL/GenBank/DDBJ databases">
        <title>The genome of golden apple snail Pomacea canaliculata provides insight into stress tolerance and invasive adaptation.</title>
        <authorList>
            <person name="Liu C."/>
            <person name="Liu B."/>
            <person name="Ren Y."/>
            <person name="Zhang Y."/>
            <person name="Wang H."/>
            <person name="Li S."/>
            <person name="Jiang F."/>
            <person name="Yin L."/>
            <person name="Zhang G."/>
            <person name="Qian W."/>
            <person name="Fan W."/>
        </authorList>
    </citation>
    <scope>NUCLEOTIDE SEQUENCE [LARGE SCALE GENOMIC DNA]</scope>
    <source>
        <strain evidence="2">SZHN2017</strain>
        <tissue evidence="2">Muscle</tissue>
    </source>
</reference>
<accession>A0A2T7NJT8</accession>
<dbReference type="AlphaFoldDB" id="A0A2T7NJT8"/>